<keyword evidence="4" id="KW-1185">Reference proteome</keyword>
<dbReference type="EMBL" id="CADCXV010000846">
    <property type="protein sequence ID" value="CAB0037152.1"/>
    <property type="molecule type" value="Genomic_DNA"/>
</dbReference>
<feature type="coiled-coil region" evidence="1">
    <location>
        <begin position="1347"/>
        <end position="1419"/>
    </location>
</feature>
<feature type="compositionally biased region" description="Polar residues" evidence="2">
    <location>
        <begin position="429"/>
        <end position="443"/>
    </location>
</feature>
<dbReference type="OrthoDB" id="43807at2759"/>
<evidence type="ECO:0000256" key="2">
    <source>
        <dbReference type="SAM" id="MobiDB-lite"/>
    </source>
</evidence>
<evidence type="ECO:0000313" key="3">
    <source>
        <dbReference type="EMBL" id="CAB0037152.1"/>
    </source>
</evidence>
<proteinExistence type="predicted"/>
<dbReference type="Proteomes" id="UP000479190">
    <property type="component" value="Unassembled WGS sequence"/>
</dbReference>
<name>A0A6H5IR46_9HYME</name>
<protein>
    <submittedName>
        <fullName evidence="3">Uncharacterized protein</fullName>
    </submittedName>
</protein>
<dbReference type="PANTHER" id="PTHR22774:SF11">
    <property type="entry name" value="CHOREIN N-TERMINAL DOMAIN-CONTAINING PROTEIN"/>
    <property type="match status" value="1"/>
</dbReference>
<dbReference type="PANTHER" id="PTHR22774">
    <property type="entry name" value="CHOREIN N-TERMINAL DOMAIN-CONTAINING PROTEIN"/>
    <property type="match status" value="1"/>
</dbReference>
<dbReference type="InterPro" id="IPR026728">
    <property type="entry name" value="BLTP3A/B"/>
</dbReference>
<dbReference type="Pfam" id="PF24917">
    <property type="entry name" value="BLTP3A_B"/>
    <property type="match status" value="3"/>
</dbReference>
<sequence>MVSIIKNQLLKHLSRFTKNLSADKINLSTFKGEGELTNLELDEAVLTDLLELPSWLRLTSAWCNKVTFRIQWTKLKNVPIFLILDEVHVEVETCEDLRDMSSAHGLASYTGPAKYSYIHKIIDGITVTVNTVSVTFKSPAFIAKVQVIVFLQLISNTQNFHVFIIFSFSHFQMTRILVESKSPTWQKCDLRTTRVKDPDRGQLLIFKELEWQTVRIEAHSTVDKDLTPLRLLTNQARCRVTIKKRLSDCFVMGSRLVIILDDLLWVLTDSQLKAALHFIDSLGGLIERATSLERKTKAARKLDELPEYQAQISQQTRTRNSSNTAIGKIFTRYDVVETSYHFLSQRIDLHLCDDMGSGRSLHPDLKEGGALQISLTKFQVDFYPYHLALADRKHWALYKESATPHSQWLQQSLNSFRGQFMDLIDSGRAQQSPLNKSQGNSTGSEKDVENREKSTSNQNQNSTSQEPKKPSQHPSGNPVKNYVLEQLAKLMTTCIVIRIDDFTLYKVTTSARKSAPKEFISGDRERFYLPEDVNIIHAEFTYYYYPGDLNFPSPPPKFYVQLNPIQINFDLSSCLWFNSFLLNLYHSLMSNGSNMASANSNLMYFDVKIEAILPRVIFESQQDYPNQKDRPKSLHLQTSRATITNVRSSERSSRADLAQCLNAFQMGQLFFGTEYPNRPDDYNVISEKFLAHCAGADCVRKIPADFNSNSVAEMVKQLTRELLWTEAKDVWCCNLEPVWGDFFGARAVGQNRPVPFLDAFPLTLWVHIKEPGNPEVPSDVPDVQGLAYIGNLISVQINHYQYLFLLRLSEQLAELATYMSIDSNKILKVETGGSMVIGALVPQVEVTFIMPSQTPGKENSGGDLESVVPDTSSILDDVVGFGTVGGGLGNSGPTLWQHAVTARVDYSAKRMNTSNDVETPQSEISSMLSMDFGATAAHNASTASQPSVTFKNVNQNGDEVALGATAAAKQLWSKSSGDEKPKLARGDSVASGIIPNNFNVNLSSMKKGFSNLMTSLDSALKPSPEDGSDTISMQSDVSSDSENYLVVSLEDQEKIDAVFNVDNSIRIAAVEEASEVVEETPDTQSEKSLDSVCKRKDLVSMTTFKLSKVELIQQSYGFSSAIKVQVCNVANDECSSIPWDEFQLVIRACQANTKFSSRSRGWVELPSDSDCRSRVKLRLDHCLKNREDERRLSAASQLASMNADCKERVKLTSGIDFHDKESVMNMFEDKIDVKVADVPLSLSMSFVTGLTDLIEDEVIPKPIPMKVLLENITLRLNEDRPPNNITSPGPIPIDLNVAKLKITRDESGVFNIEPAVSSIREPTSSSNKTRMLTSPQVSKFVEQEMEINALKEFSQQLKADNEELRRRLSTMERLSEENSKLRRVKEELRSCLNAAQEDISVLLKEKRILQESVMDLQNQLPGAGVGATEKRKLRNASRSVRLLKIFSDSIRFDKKNCLCVKANYFT</sequence>
<accession>A0A6H5IR46</accession>
<organism evidence="3 4">
    <name type="scientific">Trichogramma brassicae</name>
    <dbReference type="NCBI Taxonomy" id="86971"/>
    <lineage>
        <taxon>Eukaryota</taxon>
        <taxon>Metazoa</taxon>
        <taxon>Ecdysozoa</taxon>
        <taxon>Arthropoda</taxon>
        <taxon>Hexapoda</taxon>
        <taxon>Insecta</taxon>
        <taxon>Pterygota</taxon>
        <taxon>Neoptera</taxon>
        <taxon>Endopterygota</taxon>
        <taxon>Hymenoptera</taxon>
        <taxon>Apocrita</taxon>
        <taxon>Proctotrupomorpha</taxon>
        <taxon>Chalcidoidea</taxon>
        <taxon>Trichogrammatidae</taxon>
        <taxon>Trichogramma</taxon>
    </lineage>
</organism>
<feature type="region of interest" description="Disordered" evidence="2">
    <location>
        <begin position="429"/>
        <end position="478"/>
    </location>
</feature>
<evidence type="ECO:0000256" key="1">
    <source>
        <dbReference type="SAM" id="Coils"/>
    </source>
</evidence>
<keyword evidence="1" id="KW-0175">Coiled coil</keyword>
<reference evidence="3 4" key="1">
    <citation type="submission" date="2020-02" db="EMBL/GenBank/DDBJ databases">
        <authorList>
            <person name="Ferguson B K."/>
        </authorList>
    </citation>
    <scope>NUCLEOTIDE SEQUENCE [LARGE SCALE GENOMIC DNA]</scope>
</reference>
<evidence type="ECO:0000313" key="4">
    <source>
        <dbReference type="Proteomes" id="UP000479190"/>
    </source>
</evidence>
<gene>
    <name evidence="3" type="ORF">TBRA_LOCUS8989</name>
</gene>
<feature type="compositionally biased region" description="Low complexity" evidence="2">
    <location>
        <begin position="455"/>
        <end position="465"/>
    </location>
</feature>
<feature type="compositionally biased region" description="Basic and acidic residues" evidence="2">
    <location>
        <begin position="444"/>
        <end position="454"/>
    </location>
</feature>